<feature type="binding site" evidence="7">
    <location>
        <position position="309"/>
    </location>
    <ligand>
        <name>substrate</name>
    </ligand>
</feature>
<comment type="caution">
    <text evidence="10">The sequence shown here is derived from an EMBL/GenBank/DDBJ whole genome shotgun (WGS) entry which is preliminary data.</text>
</comment>
<dbReference type="InterPro" id="IPR013108">
    <property type="entry name" value="Amidohydro_3"/>
</dbReference>
<dbReference type="OrthoDB" id="9765462at2"/>
<dbReference type="InterPro" id="IPR050138">
    <property type="entry name" value="DHOase/Allantoinase_Hydrolase"/>
</dbReference>
<feature type="binding site" evidence="7">
    <location>
        <position position="278"/>
    </location>
    <ligand>
        <name>substrate</name>
    </ligand>
</feature>
<feature type="binding site" evidence="7">
    <location>
        <begin position="323"/>
        <end position="324"/>
    </location>
    <ligand>
        <name>substrate</name>
    </ligand>
</feature>
<comment type="function">
    <text evidence="1 7">Catalyzes the reversible cyclization of carbamoyl aspartate to dihydroorotate.</text>
</comment>
<evidence type="ECO:0000256" key="6">
    <source>
        <dbReference type="ARBA" id="ARBA00022975"/>
    </source>
</evidence>
<dbReference type="PANTHER" id="PTHR43668">
    <property type="entry name" value="ALLANTOINASE"/>
    <property type="match status" value="1"/>
</dbReference>
<feature type="binding site" evidence="7">
    <location>
        <position position="232"/>
    </location>
    <ligand>
        <name>Zn(2+)</name>
        <dbReference type="ChEBI" id="CHEBI:29105"/>
        <label>2</label>
    </ligand>
</feature>
<evidence type="ECO:0000313" key="10">
    <source>
        <dbReference type="EMBL" id="GBF32987.1"/>
    </source>
</evidence>
<dbReference type="EMBL" id="BFAV01000071">
    <property type="protein sequence ID" value="GBF32987.1"/>
    <property type="molecule type" value="Genomic_DNA"/>
</dbReference>
<feature type="domain" description="Dihydroorotase catalytic" evidence="9">
    <location>
        <begin position="51"/>
        <end position="236"/>
    </location>
</feature>
<dbReference type="RefSeq" id="WP_104371433.1">
    <property type="nucleotide sequence ID" value="NZ_BFAV01000071.1"/>
</dbReference>
<dbReference type="GO" id="GO:0006145">
    <property type="term" value="P:purine nucleobase catabolic process"/>
    <property type="evidence" value="ECO:0007669"/>
    <property type="project" value="TreeGrafter"/>
</dbReference>
<evidence type="ECO:0000259" key="8">
    <source>
        <dbReference type="Pfam" id="PF07969"/>
    </source>
</evidence>
<evidence type="ECO:0000259" key="9">
    <source>
        <dbReference type="Pfam" id="PF12890"/>
    </source>
</evidence>
<feature type="binding site" evidence="7">
    <location>
        <position position="152"/>
    </location>
    <ligand>
        <name>Zn(2+)</name>
        <dbReference type="ChEBI" id="CHEBI:29105"/>
        <label>2</label>
    </ligand>
</feature>
<feature type="binding site" evidence="7">
    <location>
        <position position="60"/>
    </location>
    <ligand>
        <name>Zn(2+)</name>
        <dbReference type="ChEBI" id="CHEBI:29105"/>
        <label>1</label>
    </ligand>
</feature>
<dbReference type="InterPro" id="IPR011059">
    <property type="entry name" value="Metal-dep_hydrolase_composite"/>
</dbReference>
<protein>
    <recommendedName>
        <fullName evidence="7">Dihydroorotase</fullName>
        <shortName evidence="7">DHOase</shortName>
        <ecNumber evidence="7">3.5.2.3</ecNumber>
    </recommendedName>
</protein>
<evidence type="ECO:0000256" key="3">
    <source>
        <dbReference type="ARBA" id="ARBA00022723"/>
    </source>
</evidence>
<comment type="similarity">
    <text evidence="2 7">Belongs to the metallo-dependent hydrolases superfamily. DHOase family. Class I DHOase subfamily.</text>
</comment>
<sequence length="430" mass="45350">MRILIKGGRIIDPVENKDKTLDVLIENGKISALEKKLAADGAVTVDASGLLVAPGLIDMHVHLREPGYEAKETIETGLKAAVRGGFTGVACMPNTNPVADNQTVIKYIIDRASALGLARVWPIGALTRGSRGEQLTEMADLKNAGAAALSDDGRPVAGSGIMRRAMQYARMVGLTVISHCEDPELAAGGSMNEGFISTRLGLKGIPGAAEEVMVARDIILSELTGCPLHIAHVSTRGSVRLVREAKARGLKVTAEATPHHFTLTDAAVEGYNTSTKVNPPLRGEADVAAIKEGLADGTIDVIATDHAPHTMEEKDVEYDSAPFGLVGLETAVGLVWRELVRPGILTPAEAVAKMTVNPARLLGIEKDTLRPGAVADITIIDPSLEETVDPLSFASKGRNTPFAGWKLKGLPVLTMVGGKIVYSHAGIKIL</sequence>
<dbReference type="InterPro" id="IPR024403">
    <property type="entry name" value="DHOase_cat"/>
</dbReference>
<dbReference type="EC" id="3.5.2.3" evidence="7"/>
<evidence type="ECO:0000256" key="1">
    <source>
        <dbReference type="ARBA" id="ARBA00002368"/>
    </source>
</evidence>
<proteinExistence type="inferred from homology"/>
<dbReference type="Proteomes" id="UP000239549">
    <property type="component" value="Unassembled WGS sequence"/>
</dbReference>
<comment type="catalytic activity">
    <reaction evidence="7">
        <text>(S)-dihydroorotate + H2O = N-carbamoyl-L-aspartate + H(+)</text>
        <dbReference type="Rhea" id="RHEA:24296"/>
        <dbReference type="ChEBI" id="CHEBI:15377"/>
        <dbReference type="ChEBI" id="CHEBI:15378"/>
        <dbReference type="ChEBI" id="CHEBI:30864"/>
        <dbReference type="ChEBI" id="CHEBI:32814"/>
        <dbReference type="EC" id="3.5.2.3"/>
    </reaction>
</comment>
<accession>A0A2L2X9P2</accession>
<comment type="cofactor">
    <cofactor evidence="7">
        <name>Zn(2+)</name>
        <dbReference type="ChEBI" id="CHEBI:29105"/>
    </cofactor>
    <text evidence="7">Binds 2 Zn(2+) ions per subunit.</text>
</comment>
<dbReference type="PROSITE" id="PS00483">
    <property type="entry name" value="DIHYDROOROTASE_2"/>
    <property type="match status" value="1"/>
</dbReference>
<feature type="binding site" evidence="7">
    <location>
        <begin position="62"/>
        <end position="64"/>
    </location>
    <ligand>
        <name>substrate</name>
    </ligand>
</feature>
<organism evidence="10 11">
    <name type="scientific">Desulfocucumis palustris</name>
    <dbReference type="NCBI Taxonomy" id="1898651"/>
    <lineage>
        <taxon>Bacteria</taxon>
        <taxon>Bacillati</taxon>
        <taxon>Bacillota</taxon>
        <taxon>Clostridia</taxon>
        <taxon>Eubacteriales</taxon>
        <taxon>Desulfocucumaceae</taxon>
        <taxon>Desulfocucumis</taxon>
    </lineage>
</organism>
<dbReference type="HAMAP" id="MF_00220_B">
    <property type="entry name" value="PyrC_classI_B"/>
    <property type="match status" value="1"/>
</dbReference>
<dbReference type="GO" id="GO:0044205">
    <property type="term" value="P:'de novo' UMP biosynthetic process"/>
    <property type="evidence" value="ECO:0007669"/>
    <property type="project" value="UniProtKB-UniRule"/>
</dbReference>
<feature type="domain" description="Amidohydrolase 3" evidence="8">
    <location>
        <begin position="329"/>
        <end position="422"/>
    </location>
</feature>
<comment type="pathway">
    <text evidence="7">Pyrimidine metabolism; UMP biosynthesis via de novo pathway; (S)-dihydroorotate from bicarbonate: step 3/3.</text>
</comment>
<dbReference type="GO" id="GO:0004151">
    <property type="term" value="F:dihydroorotase activity"/>
    <property type="evidence" value="ECO:0007669"/>
    <property type="project" value="UniProtKB-UniRule"/>
</dbReference>
<dbReference type="NCBIfam" id="TIGR00857">
    <property type="entry name" value="pyrC_multi"/>
    <property type="match status" value="1"/>
</dbReference>
<dbReference type="Gene3D" id="2.30.40.10">
    <property type="entry name" value="Urease, subunit C, domain 1"/>
    <property type="match status" value="1"/>
</dbReference>
<feature type="binding site" evidence="7">
    <location>
        <position position="305"/>
    </location>
    <ligand>
        <name>Zn(2+)</name>
        <dbReference type="ChEBI" id="CHEBI:29105"/>
        <label>1</label>
    </ligand>
</feature>
<evidence type="ECO:0000256" key="7">
    <source>
        <dbReference type="HAMAP-Rule" id="MF_00220"/>
    </source>
</evidence>
<feature type="binding site" evidence="7">
    <location>
        <position position="152"/>
    </location>
    <ligand>
        <name>Zn(2+)</name>
        <dbReference type="ChEBI" id="CHEBI:29105"/>
        <label>1</label>
    </ligand>
</feature>
<name>A0A2L2X9P2_9FIRM</name>
<feature type="active site" evidence="7">
    <location>
        <position position="305"/>
    </location>
</feature>
<keyword evidence="11" id="KW-1185">Reference proteome</keyword>
<dbReference type="SUPFAM" id="SSF51338">
    <property type="entry name" value="Composite domain of metallo-dependent hydrolases"/>
    <property type="match status" value="1"/>
</dbReference>
<keyword evidence="3 7" id="KW-0479">Metal-binding</keyword>
<reference evidence="11" key="1">
    <citation type="submission" date="2018-02" db="EMBL/GenBank/DDBJ databases">
        <title>Genome sequence of Desulfocucumis palustris strain NAW-5.</title>
        <authorList>
            <person name="Watanabe M."/>
            <person name="Kojima H."/>
            <person name="Fukui M."/>
        </authorList>
    </citation>
    <scope>NUCLEOTIDE SEQUENCE [LARGE SCALE GENOMIC DNA]</scope>
    <source>
        <strain evidence="11">NAW-5</strain>
    </source>
</reference>
<dbReference type="PROSITE" id="PS00482">
    <property type="entry name" value="DIHYDROOROTASE_1"/>
    <property type="match status" value="1"/>
</dbReference>
<dbReference type="UniPathway" id="UPA00070">
    <property type="reaction ID" value="UER00117"/>
</dbReference>
<evidence type="ECO:0000256" key="4">
    <source>
        <dbReference type="ARBA" id="ARBA00022801"/>
    </source>
</evidence>
<keyword evidence="4 7" id="KW-0378">Hydrolase</keyword>
<dbReference type="InterPro" id="IPR002195">
    <property type="entry name" value="Dihydroorotase_CS"/>
</dbReference>
<dbReference type="Pfam" id="PF07969">
    <property type="entry name" value="Amidohydro_3"/>
    <property type="match status" value="1"/>
</dbReference>
<dbReference type="SUPFAM" id="SSF51556">
    <property type="entry name" value="Metallo-dependent hydrolases"/>
    <property type="match status" value="1"/>
</dbReference>
<evidence type="ECO:0000256" key="2">
    <source>
        <dbReference type="ARBA" id="ARBA00010286"/>
    </source>
</evidence>
<dbReference type="Gene3D" id="3.20.20.140">
    <property type="entry name" value="Metal-dependent hydrolases"/>
    <property type="match status" value="1"/>
</dbReference>
<dbReference type="PANTHER" id="PTHR43668:SF2">
    <property type="entry name" value="ALLANTOINASE"/>
    <property type="match status" value="1"/>
</dbReference>
<keyword evidence="6 7" id="KW-0665">Pyrimidine biosynthesis</keyword>
<dbReference type="Pfam" id="PF12890">
    <property type="entry name" value="DHOase"/>
    <property type="match status" value="1"/>
</dbReference>
<feature type="binding site" evidence="7">
    <location>
        <position position="94"/>
    </location>
    <ligand>
        <name>substrate</name>
    </ligand>
</feature>
<dbReference type="AlphaFoldDB" id="A0A2L2X9P2"/>
<dbReference type="InterPro" id="IPR004722">
    <property type="entry name" value="DHOase"/>
</dbReference>
<keyword evidence="5 7" id="KW-0862">Zinc</keyword>
<dbReference type="CDD" id="cd01317">
    <property type="entry name" value="DHOase_IIa"/>
    <property type="match status" value="1"/>
</dbReference>
<feature type="binding site" evidence="7">
    <location>
        <position position="62"/>
    </location>
    <ligand>
        <name>Zn(2+)</name>
        <dbReference type="ChEBI" id="CHEBI:29105"/>
        <label>1</label>
    </ligand>
</feature>
<gene>
    <name evidence="7" type="primary">pyrC</name>
    <name evidence="10" type="ORF">DCCM_2084</name>
</gene>
<dbReference type="GO" id="GO:0004038">
    <property type="term" value="F:allantoinase activity"/>
    <property type="evidence" value="ECO:0007669"/>
    <property type="project" value="TreeGrafter"/>
</dbReference>
<dbReference type="GO" id="GO:0008270">
    <property type="term" value="F:zinc ion binding"/>
    <property type="evidence" value="ECO:0007669"/>
    <property type="project" value="UniProtKB-UniRule"/>
</dbReference>
<dbReference type="GO" id="GO:0005737">
    <property type="term" value="C:cytoplasm"/>
    <property type="evidence" value="ECO:0007669"/>
    <property type="project" value="TreeGrafter"/>
</dbReference>
<evidence type="ECO:0000313" key="11">
    <source>
        <dbReference type="Proteomes" id="UP000239549"/>
    </source>
</evidence>
<feature type="binding site" evidence="7">
    <location>
        <position position="179"/>
    </location>
    <ligand>
        <name>Zn(2+)</name>
        <dbReference type="ChEBI" id="CHEBI:29105"/>
        <label>2</label>
    </ligand>
</feature>
<dbReference type="InterPro" id="IPR032466">
    <property type="entry name" value="Metal_Hydrolase"/>
</dbReference>
<evidence type="ECO:0000256" key="5">
    <source>
        <dbReference type="ARBA" id="ARBA00022833"/>
    </source>
</evidence>